<name>A0A9P8QF02_WICPI</name>
<evidence type="ECO:0000313" key="2">
    <source>
        <dbReference type="Proteomes" id="UP000774326"/>
    </source>
</evidence>
<dbReference type="PANTHER" id="PTHR10826:SF1">
    <property type="entry name" value="COMPLEMENT COMPONENT 1 Q SUBCOMPONENT-BINDING PROTEIN, MITOCHONDRIAL"/>
    <property type="match status" value="1"/>
</dbReference>
<dbReference type="Pfam" id="PF02330">
    <property type="entry name" value="MAM33"/>
    <property type="match status" value="1"/>
</dbReference>
<comment type="caution">
    <text evidence="1">The sequence shown here is derived from an EMBL/GenBank/DDBJ whole genome shotgun (WGS) entry which is preliminary data.</text>
</comment>
<dbReference type="InterPro" id="IPR003428">
    <property type="entry name" value="MAM33"/>
</dbReference>
<keyword evidence="2" id="KW-1185">Reference proteome</keyword>
<reference evidence="1" key="2">
    <citation type="submission" date="2021-01" db="EMBL/GenBank/DDBJ databases">
        <authorList>
            <person name="Schikora-Tamarit M.A."/>
        </authorList>
    </citation>
    <scope>NUCLEOTIDE SEQUENCE</scope>
    <source>
        <strain evidence="1">CBS2887</strain>
    </source>
</reference>
<dbReference type="Gene3D" id="3.10.280.10">
    <property type="entry name" value="Mitochondrial glycoprotein"/>
    <property type="match status" value="1"/>
</dbReference>
<evidence type="ECO:0008006" key="3">
    <source>
        <dbReference type="Google" id="ProtNLM"/>
    </source>
</evidence>
<reference evidence="1" key="1">
    <citation type="journal article" date="2021" name="Open Biol.">
        <title>Shared evolutionary footprints suggest mitochondrial oxidative damage underlies multiple complex I losses in fungi.</title>
        <authorList>
            <person name="Schikora-Tamarit M.A."/>
            <person name="Marcet-Houben M."/>
            <person name="Nosek J."/>
            <person name="Gabaldon T."/>
        </authorList>
    </citation>
    <scope>NUCLEOTIDE SEQUENCE</scope>
    <source>
        <strain evidence="1">CBS2887</strain>
    </source>
</reference>
<dbReference type="GO" id="GO:0042256">
    <property type="term" value="P:cytosolic ribosome assembly"/>
    <property type="evidence" value="ECO:0007669"/>
    <property type="project" value="TreeGrafter"/>
</dbReference>
<dbReference type="InterPro" id="IPR036561">
    <property type="entry name" value="MAM33_sf"/>
</dbReference>
<dbReference type="SUPFAM" id="SSF54529">
    <property type="entry name" value="Mitochondrial glycoprotein MAM33-like"/>
    <property type="match status" value="1"/>
</dbReference>
<organism evidence="1 2">
    <name type="scientific">Wickerhamomyces pijperi</name>
    <name type="common">Yeast</name>
    <name type="synonym">Pichia pijperi</name>
    <dbReference type="NCBI Taxonomy" id="599730"/>
    <lineage>
        <taxon>Eukaryota</taxon>
        <taxon>Fungi</taxon>
        <taxon>Dikarya</taxon>
        <taxon>Ascomycota</taxon>
        <taxon>Saccharomycotina</taxon>
        <taxon>Saccharomycetes</taxon>
        <taxon>Phaffomycetales</taxon>
        <taxon>Wickerhamomycetaceae</taxon>
        <taxon>Wickerhamomyces</taxon>
    </lineage>
</organism>
<proteinExistence type="predicted"/>
<dbReference type="AlphaFoldDB" id="A0A9P8QF02"/>
<gene>
    <name evidence="1" type="ORF">WICPIJ_000876</name>
</gene>
<dbReference type="GO" id="GO:0005759">
    <property type="term" value="C:mitochondrial matrix"/>
    <property type="evidence" value="ECO:0007669"/>
    <property type="project" value="InterPro"/>
</dbReference>
<dbReference type="EMBL" id="JAEUBG010000519">
    <property type="protein sequence ID" value="KAH3688105.1"/>
    <property type="molecule type" value="Genomic_DNA"/>
</dbReference>
<dbReference type="PANTHER" id="PTHR10826">
    <property type="entry name" value="COMPLEMENT COMPONENT 1"/>
    <property type="match status" value="1"/>
</dbReference>
<protein>
    <recommendedName>
        <fullName evidence="3">Mitochondrial acidic protein MAM33</fullName>
    </recommendedName>
</protein>
<dbReference type="Proteomes" id="UP000774326">
    <property type="component" value="Unassembled WGS sequence"/>
</dbReference>
<accession>A0A9P8QF02</accession>
<evidence type="ECO:0000313" key="1">
    <source>
        <dbReference type="EMBL" id="KAH3688105.1"/>
    </source>
</evidence>
<dbReference type="OrthoDB" id="278212at2759"/>
<sequence>MSSFRLTNRVLATIARTSIRSSSVKVASQLSLRFATSATRAFSTAPIRFNAQSNELATILTNELNHEKSADLSFPEDLTAFLNQNKFEVVETAGSALGKIIKKTDSEIIHIYFDVNQVVNLNPEQALEAEEAMELAEEEPESNFINLNVILEKTADNSAVAFDVLLGPEDASAYIENVTAYENVTEALSESAESNHKRELNYNGPEFTNLDEALQTSFEGLLESRGINAELYDFVFGYGIYKENKEYVAWLEKLNKFFKN</sequence>